<dbReference type="Proteomes" id="UP001222027">
    <property type="component" value="Unassembled WGS sequence"/>
</dbReference>
<dbReference type="AlphaFoldDB" id="A0AAV8QG80"/>
<keyword evidence="2" id="KW-1185">Reference proteome</keyword>
<name>A0AAV8QG80_ENSVE</name>
<reference evidence="1 2" key="1">
    <citation type="submission" date="2022-12" db="EMBL/GenBank/DDBJ databases">
        <title>Chromosome-scale assembly of the Ensete ventricosum genome.</title>
        <authorList>
            <person name="Dussert Y."/>
            <person name="Stocks J."/>
            <person name="Wendawek A."/>
            <person name="Woldeyes F."/>
            <person name="Nichols R.A."/>
            <person name="Borrell J.S."/>
        </authorList>
    </citation>
    <scope>NUCLEOTIDE SEQUENCE [LARGE SCALE GENOMIC DNA]</scope>
    <source>
        <strain evidence="2">cv. Maze</strain>
        <tissue evidence="1">Seeds</tissue>
    </source>
</reference>
<sequence length="79" mass="8827">MPPVAYASLNPNEATGVAFNMFMRANLIEWQIASMTMSRNLKTMTGCLPPVGSLSELMDAIFTDFLQNMHLQSPMTRML</sequence>
<evidence type="ECO:0000313" key="1">
    <source>
        <dbReference type="EMBL" id="KAJ8467889.1"/>
    </source>
</evidence>
<gene>
    <name evidence="1" type="ORF">OPV22_030441</name>
</gene>
<evidence type="ECO:0000313" key="2">
    <source>
        <dbReference type="Proteomes" id="UP001222027"/>
    </source>
</evidence>
<comment type="caution">
    <text evidence="1">The sequence shown here is derived from an EMBL/GenBank/DDBJ whole genome shotgun (WGS) entry which is preliminary data.</text>
</comment>
<dbReference type="EMBL" id="JAQQAF010000008">
    <property type="protein sequence ID" value="KAJ8467889.1"/>
    <property type="molecule type" value="Genomic_DNA"/>
</dbReference>
<proteinExistence type="predicted"/>
<organism evidence="1 2">
    <name type="scientific">Ensete ventricosum</name>
    <name type="common">Abyssinian banana</name>
    <name type="synonym">Musa ensete</name>
    <dbReference type="NCBI Taxonomy" id="4639"/>
    <lineage>
        <taxon>Eukaryota</taxon>
        <taxon>Viridiplantae</taxon>
        <taxon>Streptophyta</taxon>
        <taxon>Embryophyta</taxon>
        <taxon>Tracheophyta</taxon>
        <taxon>Spermatophyta</taxon>
        <taxon>Magnoliopsida</taxon>
        <taxon>Liliopsida</taxon>
        <taxon>Zingiberales</taxon>
        <taxon>Musaceae</taxon>
        <taxon>Ensete</taxon>
    </lineage>
</organism>
<protein>
    <submittedName>
        <fullName evidence="1">Uncharacterized protein</fullName>
    </submittedName>
</protein>
<accession>A0AAV8QG80</accession>